<feature type="DNA-binding region" description="H-T-H motif" evidence="5">
    <location>
        <begin position="25"/>
        <end position="44"/>
    </location>
</feature>
<organism evidence="8 9">
    <name type="scientific">Nocardiopsis rhodophaea</name>
    <dbReference type="NCBI Taxonomy" id="280238"/>
    <lineage>
        <taxon>Bacteria</taxon>
        <taxon>Bacillati</taxon>
        <taxon>Actinomycetota</taxon>
        <taxon>Actinomycetes</taxon>
        <taxon>Streptosporangiales</taxon>
        <taxon>Nocardiopsidaceae</taxon>
        <taxon>Nocardiopsis</taxon>
    </lineage>
</organism>
<evidence type="ECO:0000313" key="9">
    <source>
        <dbReference type="Proteomes" id="UP001501585"/>
    </source>
</evidence>
<dbReference type="InterPro" id="IPR050109">
    <property type="entry name" value="HTH-type_TetR-like_transc_reg"/>
</dbReference>
<dbReference type="Pfam" id="PF02909">
    <property type="entry name" value="TetR_C_1"/>
    <property type="match status" value="1"/>
</dbReference>
<dbReference type="RefSeq" id="WP_344109642.1">
    <property type="nucleotide sequence ID" value="NZ_BAAAPC010000034.1"/>
</dbReference>
<proteinExistence type="predicted"/>
<reference evidence="8 9" key="1">
    <citation type="journal article" date="2019" name="Int. J. Syst. Evol. Microbiol.">
        <title>The Global Catalogue of Microorganisms (GCM) 10K type strain sequencing project: providing services to taxonomists for standard genome sequencing and annotation.</title>
        <authorList>
            <consortium name="The Broad Institute Genomics Platform"/>
            <consortium name="The Broad Institute Genome Sequencing Center for Infectious Disease"/>
            <person name="Wu L."/>
            <person name="Ma J."/>
        </authorList>
    </citation>
    <scope>NUCLEOTIDE SEQUENCE [LARGE SCALE GENOMIC DNA]</scope>
    <source>
        <strain evidence="8 9">JCM 15313</strain>
    </source>
</reference>
<keyword evidence="1" id="KW-0678">Repressor</keyword>
<name>A0ABN2TPX9_9ACTN</name>
<evidence type="ECO:0000256" key="2">
    <source>
        <dbReference type="ARBA" id="ARBA00023015"/>
    </source>
</evidence>
<protein>
    <submittedName>
        <fullName evidence="8">TetR/AcrR family transcriptional regulator</fullName>
    </submittedName>
</protein>
<evidence type="ECO:0000256" key="6">
    <source>
        <dbReference type="SAM" id="MobiDB-lite"/>
    </source>
</evidence>
<keyword evidence="4" id="KW-0804">Transcription</keyword>
<dbReference type="EMBL" id="BAAAPC010000034">
    <property type="protein sequence ID" value="GAA2016562.1"/>
    <property type="molecule type" value="Genomic_DNA"/>
</dbReference>
<evidence type="ECO:0000259" key="7">
    <source>
        <dbReference type="PROSITE" id="PS50977"/>
    </source>
</evidence>
<dbReference type="PRINTS" id="PR00400">
    <property type="entry name" value="TETREPRESSOR"/>
</dbReference>
<keyword evidence="2" id="KW-0805">Transcription regulation</keyword>
<dbReference type="PANTHER" id="PTHR30055">
    <property type="entry name" value="HTH-TYPE TRANSCRIPTIONAL REGULATOR RUTR"/>
    <property type="match status" value="1"/>
</dbReference>
<dbReference type="InterPro" id="IPR004111">
    <property type="entry name" value="Repressor_TetR_C"/>
</dbReference>
<dbReference type="SUPFAM" id="SSF46689">
    <property type="entry name" value="Homeodomain-like"/>
    <property type="match status" value="1"/>
</dbReference>
<feature type="domain" description="HTH tetR-type" evidence="7">
    <location>
        <begin position="2"/>
        <end position="62"/>
    </location>
</feature>
<dbReference type="Proteomes" id="UP001501585">
    <property type="component" value="Unassembled WGS sequence"/>
</dbReference>
<evidence type="ECO:0000256" key="1">
    <source>
        <dbReference type="ARBA" id="ARBA00022491"/>
    </source>
</evidence>
<evidence type="ECO:0000313" key="8">
    <source>
        <dbReference type="EMBL" id="GAA2016562.1"/>
    </source>
</evidence>
<evidence type="ECO:0000256" key="4">
    <source>
        <dbReference type="ARBA" id="ARBA00023163"/>
    </source>
</evidence>
<comment type="caution">
    <text evidence="8">The sequence shown here is derived from an EMBL/GenBank/DDBJ whole genome shotgun (WGS) entry which is preliminary data.</text>
</comment>
<dbReference type="Gene3D" id="1.10.357.10">
    <property type="entry name" value="Tetracycline Repressor, domain 2"/>
    <property type="match status" value="1"/>
</dbReference>
<feature type="compositionally biased region" description="Basic and acidic residues" evidence="6">
    <location>
        <begin position="161"/>
        <end position="174"/>
    </location>
</feature>
<dbReference type="PANTHER" id="PTHR30055:SF151">
    <property type="entry name" value="TRANSCRIPTIONAL REGULATORY PROTEIN"/>
    <property type="match status" value="1"/>
</dbReference>
<dbReference type="InterPro" id="IPR001647">
    <property type="entry name" value="HTH_TetR"/>
</dbReference>
<accession>A0ABN2TPX9</accession>
<keyword evidence="9" id="KW-1185">Reference proteome</keyword>
<dbReference type="Gene3D" id="1.10.10.60">
    <property type="entry name" value="Homeodomain-like"/>
    <property type="match status" value="1"/>
</dbReference>
<sequence length="226" mass="24919">MTLDRETVIRAALRLLDEVGLEGLTLRRIATDLQVKAPALYWHFSSKQDLLDAMATTVLTDAFNADDVSWEGQAWPDFLRDYGNTLRHALLRYRDGAKMVPGTYLTDPSLYGVMERALAVLTTAGFSPETASLALSTTYSFTVGHAIEEQGMRPRPGQQDPRYDREARRERIDPDTQPTVAALNEAAPSLATNADRAFDRSLDLIITGLAAELAPESRSATPHTTP</sequence>
<gene>
    <name evidence="8" type="ORF">GCM10009799_50900</name>
</gene>
<dbReference type="SUPFAM" id="SSF48498">
    <property type="entry name" value="Tetracyclin repressor-like, C-terminal domain"/>
    <property type="match status" value="1"/>
</dbReference>
<dbReference type="PRINTS" id="PR00455">
    <property type="entry name" value="HTHTETR"/>
</dbReference>
<dbReference type="InterPro" id="IPR036271">
    <property type="entry name" value="Tet_transcr_reg_TetR-rel_C_sf"/>
</dbReference>
<evidence type="ECO:0000256" key="5">
    <source>
        <dbReference type="PROSITE-ProRule" id="PRU00335"/>
    </source>
</evidence>
<keyword evidence="3 5" id="KW-0238">DNA-binding</keyword>
<dbReference type="InterPro" id="IPR009057">
    <property type="entry name" value="Homeodomain-like_sf"/>
</dbReference>
<dbReference type="Pfam" id="PF00440">
    <property type="entry name" value="TetR_N"/>
    <property type="match status" value="1"/>
</dbReference>
<dbReference type="InterPro" id="IPR003012">
    <property type="entry name" value="Tet_transcr_reg_TetR"/>
</dbReference>
<evidence type="ECO:0000256" key="3">
    <source>
        <dbReference type="ARBA" id="ARBA00023125"/>
    </source>
</evidence>
<feature type="region of interest" description="Disordered" evidence="6">
    <location>
        <begin position="147"/>
        <end position="177"/>
    </location>
</feature>
<dbReference type="PROSITE" id="PS50977">
    <property type="entry name" value="HTH_TETR_2"/>
    <property type="match status" value="1"/>
</dbReference>